<gene>
    <name evidence="2" type="ORF">JHX87_11900</name>
</gene>
<dbReference type="Proteomes" id="UP001219349">
    <property type="component" value="Chromosome"/>
</dbReference>
<dbReference type="EMBL" id="CP067136">
    <property type="protein sequence ID" value="WCR06194.1"/>
    <property type="molecule type" value="Genomic_DNA"/>
</dbReference>
<protein>
    <submittedName>
        <fullName evidence="2">SH3 domain-containing protein</fullName>
    </submittedName>
</protein>
<sequence>MLYHVDGVAEGGVLNIRAEPAMKGEVIGTLDAAARNVEVIEAQGGWGRINVHERTGWVAMRFLSAPSNPWRDNGTPKLLRCFGTEPFWHATVDLSKQQLRLVNLAEGEVVKTQAIKHVVAGRYRTPTRAILSDDITLMVTPVQCSDGMSDYLYGLAANLITDQSPGGPRPRILNGCCSVTNTLPHE</sequence>
<dbReference type="Pfam" id="PF08239">
    <property type="entry name" value="SH3_3"/>
    <property type="match status" value="1"/>
</dbReference>
<dbReference type="RefSeq" id="WP_271883904.1">
    <property type="nucleotide sequence ID" value="NZ_CP067136.1"/>
</dbReference>
<keyword evidence="3" id="KW-1185">Reference proteome</keyword>
<reference evidence="2 3" key="1">
    <citation type="submission" date="2021-01" db="EMBL/GenBank/DDBJ databases">
        <title>Biogeographic distribution of Paracoccus.</title>
        <authorList>
            <person name="Hollensteiner J."/>
            <person name="Leineberger J."/>
            <person name="Brinkhoff T."/>
            <person name="Daniel R."/>
        </authorList>
    </citation>
    <scope>NUCLEOTIDE SEQUENCE [LARGE SCALE GENOMIC DNA]</scope>
    <source>
        <strain evidence="2 3">KCTC 22803</strain>
    </source>
</reference>
<dbReference type="Gene3D" id="2.30.30.40">
    <property type="entry name" value="SH3 Domains"/>
    <property type="match status" value="1"/>
</dbReference>
<name>A0ABY7SGR0_9RHOB</name>
<proteinExistence type="predicted"/>
<organism evidence="2 3">
    <name type="scientific">Paracoccus fistulariae</name>
    <dbReference type="NCBI Taxonomy" id="658446"/>
    <lineage>
        <taxon>Bacteria</taxon>
        <taxon>Pseudomonadati</taxon>
        <taxon>Pseudomonadota</taxon>
        <taxon>Alphaproteobacteria</taxon>
        <taxon>Rhodobacterales</taxon>
        <taxon>Paracoccaceae</taxon>
        <taxon>Paracoccus</taxon>
    </lineage>
</organism>
<feature type="domain" description="SH3b" evidence="1">
    <location>
        <begin position="13"/>
        <end position="64"/>
    </location>
</feature>
<accession>A0ABY7SGR0</accession>
<evidence type="ECO:0000313" key="3">
    <source>
        <dbReference type="Proteomes" id="UP001219349"/>
    </source>
</evidence>
<dbReference type="InterPro" id="IPR003646">
    <property type="entry name" value="SH3-like_bac-type"/>
</dbReference>
<evidence type="ECO:0000313" key="2">
    <source>
        <dbReference type="EMBL" id="WCR06194.1"/>
    </source>
</evidence>
<evidence type="ECO:0000259" key="1">
    <source>
        <dbReference type="Pfam" id="PF08239"/>
    </source>
</evidence>